<feature type="transmembrane region" description="Helical" evidence="6">
    <location>
        <begin position="178"/>
        <end position="198"/>
    </location>
</feature>
<feature type="transmembrane region" description="Helical" evidence="6">
    <location>
        <begin position="416"/>
        <end position="436"/>
    </location>
</feature>
<evidence type="ECO:0000313" key="9">
    <source>
        <dbReference type="Proteomes" id="UP001057753"/>
    </source>
</evidence>
<feature type="transmembrane region" description="Helical" evidence="6">
    <location>
        <begin position="292"/>
        <end position="310"/>
    </location>
</feature>
<dbReference type="InterPro" id="IPR014738">
    <property type="entry name" value="Citrate_transporter"/>
</dbReference>
<evidence type="ECO:0000313" key="8">
    <source>
        <dbReference type="EMBL" id="MCR6097461.1"/>
    </source>
</evidence>
<dbReference type="PANTHER" id="PTHR30354:SF26">
    <property type="entry name" value="TRANSPORTER, PUTATIVE-RELATED"/>
    <property type="match status" value="1"/>
</dbReference>
<name>A0A9Q4B352_SALAG</name>
<feature type="transmembrane region" description="Helical" evidence="6">
    <location>
        <begin position="56"/>
        <end position="73"/>
    </location>
</feature>
<organism evidence="8 9">
    <name type="scientific">Salipaludibacillus agaradhaerens</name>
    <name type="common">Bacillus agaradhaerens</name>
    <dbReference type="NCBI Taxonomy" id="76935"/>
    <lineage>
        <taxon>Bacteria</taxon>
        <taxon>Bacillati</taxon>
        <taxon>Bacillota</taxon>
        <taxon>Bacilli</taxon>
        <taxon>Bacillales</taxon>
        <taxon>Bacillaceae</taxon>
    </lineage>
</organism>
<dbReference type="GO" id="GO:0005886">
    <property type="term" value="C:plasma membrane"/>
    <property type="evidence" value="ECO:0007669"/>
    <property type="project" value="TreeGrafter"/>
</dbReference>
<dbReference type="RefSeq" id="WP_257821850.1">
    <property type="nucleotide sequence ID" value="NZ_JABXYM010000001.1"/>
</dbReference>
<comment type="caution">
    <text evidence="8">The sequence shown here is derived from an EMBL/GenBank/DDBJ whole genome shotgun (WGS) entry which is preliminary data.</text>
</comment>
<keyword evidence="4 6" id="KW-1133">Transmembrane helix</keyword>
<dbReference type="EMBL" id="JABXYM010000001">
    <property type="protein sequence ID" value="MCR6097461.1"/>
    <property type="molecule type" value="Genomic_DNA"/>
</dbReference>
<dbReference type="NCBIfam" id="TIGR00784">
    <property type="entry name" value="citMHS"/>
    <property type="match status" value="1"/>
</dbReference>
<dbReference type="Pfam" id="PF03600">
    <property type="entry name" value="CitMHS"/>
    <property type="match status" value="1"/>
</dbReference>
<evidence type="ECO:0000259" key="7">
    <source>
        <dbReference type="Pfam" id="PF03600"/>
    </source>
</evidence>
<keyword evidence="9" id="KW-1185">Reference proteome</keyword>
<keyword evidence="3 6" id="KW-0812">Transmembrane</keyword>
<evidence type="ECO:0000256" key="1">
    <source>
        <dbReference type="ARBA" id="ARBA00004141"/>
    </source>
</evidence>
<feature type="transmembrane region" description="Helical" evidence="6">
    <location>
        <begin position="385"/>
        <end position="404"/>
    </location>
</feature>
<dbReference type="PANTHER" id="PTHR30354">
    <property type="entry name" value="GNT FAMILY GLUCONATE TRANSPORTER"/>
    <property type="match status" value="1"/>
</dbReference>
<comment type="subcellular location">
    <subcellularLocation>
        <location evidence="1">Membrane</location>
        <topology evidence="1">Multi-pass membrane protein</topology>
    </subcellularLocation>
</comment>
<proteinExistence type="predicted"/>
<evidence type="ECO:0000256" key="5">
    <source>
        <dbReference type="ARBA" id="ARBA00023136"/>
    </source>
</evidence>
<reference evidence="8" key="1">
    <citation type="submission" date="2020-06" db="EMBL/GenBank/DDBJ databases">
        <title>Insight into the genomes of haloalkaliphilic bacilli from Kenyan soda lakes.</title>
        <authorList>
            <person name="Mwirichia R."/>
            <person name="Villamizar G.C."/>
            <person name="Poehlein A."/>
            <person name="Mugweru J."/>
            <person name="Kipnyargis A."/>
            <person name="Kiplimo D."/>
            <person name="Orwa P."/>
            <person name="Daniel R."/>
        </authorList>
    </citation>
    <scope>NUCLEOTIDE SEQUENCE</scope>
    <source>
        <strain evidence="8">B1096_S55</strain>
    </source>
</reference>
<evidence type="ECO:0000256" key="4">
    <source>
        <dbReference type="ARBA" id="ARBA00022989"/>
    </source>
</evidence>
<feature type="transmembrane region" description="Helical" evidence="6">
    <location>
        <begin position="6"/>
        <end position="22"/>
    </location>
</feature>
<dbReference type="Proteomes" id="UP001057753">
    <property type="component" value="Unassembled WGS sequence"/>
</dbReference>
<dbReference type="GO" id="GO:0015128">
    <property type="term" value="F:gluconate transmembrane transporter activity"/>
    <property type="evidence" value="ECO:0007669"/>
    <property type="project" value="InterPro"/>
</dbReference>
<keyword evidence="5 6" id="KW-0472">Membrane</keyword>
<feature type="domain" description="Citrate transporter-like" evidence="7">
    <location>
        <begin position="15"/>
        <end position="383"/>
    </location>
</feature>
<dbReference type="GO" id="GO:0015137">
    <property type="term" value="F:citrate transmembrane transporter activity"/>
    <property type="evidence" value="ECO:0007669"/>
    <property type="project" value="InterPro"/>
</dbReference>
<feature type="transmembrane region" description="Helical" evidence="6">
    <location>
        <begin position="115"/>
        <end position="131"/>
    </location>
</feature>
<evidence type="ECO:0000256" key="2">
    <source>
        <dbReference type="ARBA" id="ARBA00022448"/>
    </source>
</evidence>
<feature type="transmembrane region" description="Helical" evidence="6">
    <location>
        <begin position="93"/>
        <end position="109"/>
    </location>
</feature>
<feature type="transmembrane region" description="Helical" evidence="6">
    <location>
        <begin position="330"/>
        <end position="349"/>
    </location>
</feature>
<sequence length="438" mass="47396">MLSIIGFITIITIVILLIKGKVSPIIGLVIIPILGALFAGFGFEEIGLFFNDGIDSVMGIVIMFIFAILYFGVMQDTGLFDPIINKMVKLCRGNVVAVAAGTVVIGAIAHFDGSGASTFLITIPALLPLYQRLKMSPYLLLLLVGTSASIINMVPWGGPLGRTAAVLGVDPNILWRPLIPLQIIAILLLILLGVLLGIREKRRISRYYGTEVAATEEMTYERSDSQEENANLRRPKLLWLNLMLTMGLVALLVWGLIPAGFVFMIGLSIALPLNYPKVDIQMERIRAHAPNALLMASIILAAGSFLGILSGTGMLDSLAVDLVTFLPNSVVPYLHLIIGVLGVPFELILNTDAYYFALLPVVEQIVTGFGVDAASAAYAMMIGNIIGTFISPFSPALWLGLGLAGLEMGKHIRYSFFWMWAFSLVLIVIAIVMGIITF</sequence>
<feature type="transmembrane region" description="Helical" evidence="6">
    <location>
        <begin position="261"/>
        <end position="280"/>
    </location>
</feature>
<feature type="transmembrane region" description="Helical" evidence="6">
    <location>
        <begin position="138"/>
        <end position="158"/>
    </location>
</feature>
<evidence type="ECO:0000256" key="6">
    <source>
        <dbReference type="SAM" id="Phobius"/>
    </source>
</evidence>
<evidence type="ECO:0000256" key="3">
    <source>
        <dbReference type="ARBA" id="ARBA00022692"/>
    </source>
</evidence>
<keyword evidence="2" id="KW-0813">Transport</keyword>
<dbReference type="InterPro" id="IPR003474">
    <property type="entry name" value="Glcn_transporter"/>
</dbReference>
<gene>
    <name evidence="8" type="ORF">HXA33_12985</name>
</gene>
<protein>
    <submittedName>
        <fullName evidence="8">Citrate transporter</fullName>
    </submittedName>
</protein>
<dbReference type="AlphaFoldDB" id="A0A9Q4B352"/>
<accession>A0A9Q4B352</accession>
<feature type="transmembrane region" description="Helical" evidence="6">
    <location>
        <begin position="29"/>
        <end position="50"/>
    </location>
</feature>
<dbReference type="InterPro" id="IPR004680">
    <property type="entry name" value="Cit_transptr-like_dom"/>
</dbReference>